<evidence type="ECO:0000256" key="4">
    <source>
        <dbReference type="ARBA" id="ARBA00022771"/>
    </source>
</evidence>
<dbReference type="GO" id="GO:0042393">
    <property type="term" value="F:histone binding"/>
    <property type="evidence" value="ECO:0007669"/>
    <property type="project" value="TreeGrafter"/>
</dbReference>
<keyword evidence="11" id="KW-1185">Reference proteome</keyword>
<dbReference type="InterPro" id="IPR020472">
    <property type="entry name" value="WD40_PAC1"/>
</dbReference>
<evidence type="ECO:0000256" key="5">
    <source>
        <dbReference type="ARBA" id="ARBA00022833"/>
    </source>
</evidence>
<feature type="repeat" description="WD" evidence="6">
    <location>
        <begin position="245"/>
        <end position="284"/>
    </location>
</feature>
<dbReference type="SMART" id="SM00320">
    <property type="entry name" value="WD40"/>
    <property type="match status" value="5"/>
</dbReference>
<dbReference type="GO" id="GO:0008270">
    <property type="term" value="F:zinc ion binding"/>
    <property type="evidence" value="ECO:0007669"/>
    <property type="project" value="UniProtKB-KW"/>
</dbReference>
<evidence type="ECO:0000313" key="11">
    <source>
        <dbReference type="Proteomes" id="UP001224775"/>
    </source>
</evidence>
<evidence type="ECO:0000256" key="8">
    <source>
        <dbReference type="SAM" id="MobiDB-lite"/>
    </source>
</evidence>
<keyword evidence="1 6" id="KW-0853">WD repeat</keyword>
<evidence type="ECO:0000313" key="10">
    <source>
        <dbReference type="EMBL" id="KAK1748263.1"/>
    </source>
</evidence>
<dbReference type="InterPro" id="IPR019775">
    <property type="entry name" value="WD40_repeat_CS"/>
</dbReference>
<feature type="region of interest" description="Disordered" evidence="8">
    <location>
        <begin position="70"/>
        <end position="89"/>
    </location>
</feature>
<dbReference type="InterPro" id="IPR036855">
    <property type="entry name" value="Znf_CCCH_sf"/>
</dbReference>
<gene>
    <name evidence="10" type="ORF">QTG54_000202</name>
</gene>
<keyword evidence="5 7" id="KW-0862">Zinc</keyword>
<proteinExistence type="predicted"/>
<protein>
    <submittedName>
        <fullName evidence="10">WD40 repeat domain-containing protein</fullName>
    </submittedName>
</protein>
<dbReference type="SMART" id="SM00356">
    <property type="entry name" value="ZnF_C3H1"/>
    <property type="match status" value="1"/>
</dbReference>
<dbReference type="PANTHER" id="PTHR22847">
    <property type="entry name" value="WD40 REPEAT PROTEIN"/>
    <property type="match status" value="1"/>
</dbReference>
<dbReference type="AlphaFoldDB" id="A0AAD8YLM3"/>
<dbReference type="PROSITE" id="PS50082">
    <property type="entry name" value="WD_REPEATS_2"/>
    <property type="match status" value="2"/>
</dbReference>
<organism evidence="10 11">
    <name type="scientific">Skeletonema marinoi</name>
    <dbReference type="NCBI Taxonomy" id="267567"/>
    <lineage>
        <taxon>Eukaryota</taxon>
        <taxon>Sar</taxon>
        <taxon>Stramenopiles</taxon>
        <taxon>Ochrophyta</taxon>
        <taxon>Bacillariophyta</taxon>
        <taxon>Coscinodiscophyceae</taxon>
        <taxon>Thalassiosirophycidae</taxon>
        <taxon>Thalassiosirales</taxon>
        <taxon>Skeletonemataceae</taxon>
        <taxon>Skeletonema</taxon>
        <taxon>Skeletonema marinoi-dohrnii complex</taxon>
    </lineage>
</organism>
<comment type="caution">
    <text evidence="10">The sequence shown here is derived from an EMBL/GenBank/DDBJ whole genome shotgun (WGS) entry which is preliminary data.</text>
</comment>
<feature type="region of interest" description="Disordered" evidence="8">
    <location>
        <begin position="1"/>
        <end position="32"/>
    </location>
</feature>
<feature type="domain" description="C3H1-type" evidence="9">
    <location>
        <begin position="32"/>
        <end position="59"/>
    </location>
</feature>
<evidence type="ECO:0000256" key="7">
    <source>
        <dbReference type="PROSITE-ProRule" id="PRU00723"/>
    </source>
</evidence>
<evidence type="ECO:0000256" key="1">
    <source>
        <dbReference type="ARBA" id="ARBA00022574"/>
    </source>
</evidence>
<dbReference type="Proteomes" id="UP001224775">
    <property type="component" value="Unassembled WGS sequence"/>
</dbReference>
<dbReference type="PANTHER" id="PTHR22847:SF637">
    <property type="entry name" value="WD REPEAT DOMAIN 5B"/>
    <property type="match status" value="1"/>
</dbReference>
<dbReference type="InterPro" id="IPR015943">
    <property type="entry name" value="WD40/YVTN_repeat-like_dom_sf"/>
</dbReference>
<evidence type="ECO:0000256" key="6">
    <source>
        <dbReference type="PROSITE-ProRule" id="PRU00221"/>
    </source>
</evidence>
<dbReference type="SUPFAM" id="SSF50978">
    <property type="entry name" value="WD40 repeat-like"/>
    <property type="match status" value="1"/>
</dbReference>
<dbReference type="Pfam" id="PF18044">
    <property type="entry name" value="zf-CCCH_4"/>
    <property type="match status" value="1"/>
</dbReference>
<evidence type="ECO:0000256" key="3">
    <source>
        <dbReference type="ARBA" id="ARBA00022737"/>
    </source>
</evidence>
<dbReference type="InterPro" id="IPR001680">
    <property type="entry name" value="WD40_rpt"/>
</dbReference>
<dbReference type="PROSITE" id="PS00678">
    <property type="entry name" value="WD_REPEATS_1"/>
    <property type="match status" value="1"/>
</dbReference>
<name>A0AAD8YLM3_9STRA</name>
<keyword evidence="4 7" id="KW-0863">Zinc-finger</keyword>
<feature type="repeat" description="WD" evidence="6">
    <location>
        <begin position="314"/>
        <end position="342"/>
    </location>
</feature>
<dbReference type="InterPro" id="IPR036322">
    <property type="entry name" value="WD40_repeat_dom_sf"/>
</dbReference>
<evidence type="ECO:0000259" key="9">
    <source>
        <dbReference type="PROSITE" id="PS50103"/>
    </source>
</evidence>
<dbReference type="InterPro" id="IPR041367">
    <property type="entry name" value="Znf-CCCH_4"/>
</dbReference>
<evidence type="ECO:0000256" key="2">
    <source>
        <dbReference type="ARBA" id="ARBA00022723"/>
    </source>
</evidence>
<dbReference type="EMBL" id="JATAAI010000001">
    <property type="protein sequence ID" value="KAK1748263.1"/>
    <property type="molecule type" value="Genomic_DNA"/>
</dbReference>
<dbReference type="PROSITE" id="PS50103">
    <property type="entry name" value="ZF_C3H1"/>
    <property type="match status" value="1"/>
</dbReference>
<feature type="compositionally biased region" description="Polar residues" evidence="8">
    <location>
        <begin position="73"/>
        <end position="86"/>
    </location>
</feature>
<sequence>MAFGGGGRGGGRGGRSGGRGGGSGGRGNPGAQPRLQLCRNFASGNCTRGDKCSFAHVVKMHAVTEASDKNTDAKSNYNRGYSGQNTKTKDKHKVTSVSVWETNGQIKLFTGSHDGKWRLWNAAPAANGSVTLTQEFEHFVGGPVDTVHIAAHYFFVGFEASPIECPDAKAGMVHSWNLNAAQDPPMELWMSPMAKYAGSGRIRSLWTTADGSVFSGGSDGIIRQWAFNPTGGPNGTPGFSLVKSMSGHLGAVTGLALVGTMLWSGGMDGTLRLWNVESGDQVHLIPAVKKDAANSPPGHHSGPVTGLLPFEAPNNQGSFVISSSLDDSVKVWNATNGECVASESHGQGVTSIALTADPKGNPLLLCGLFYGDIMIRGTISNPPLVLLLKLSHQFVGVGHELGPVNDIQSGPGNTFYAVADDGKLTVWQITGDFGL</sequence>
<dbReference type="Gene3D" id="4.10.1000.10">
    <property type="entry name" value="Zinc finger, CCCH-type"/>
    <property type="match status" value="1"/>
</dbReference>
<dbReference type="Pfam" id="PF00400">
    <property type="entry name" value="WD40"/>
    <property type="match status" value="4"/>
</dbReference>
<dbReference type="PROSITE" id="PS50294">
    <property type="entry name" value="WD_REPEATS_REGION"/>
    <property type="match status" value="1"/>
</dbReference>
<dbReference type="SUPFAM" id="SSF90229">
    <property type="entry name" value="CCCH zinc finger"/>
    <property type="match status" value="1"/>
</dbReference>
<keyword evidence="3" id="KW-0677">Repeat</keyword>
<dbReference type="Gene3D" id="2.130.10.10">
    <property type="entry name" value="YVTN repeat-like/Quinoprotein amine dehydrogenase"/>
    <property type="match status" value="2"/>
</dbReference>
<accession>A0AAD8YLM3</accession>
<feature type="zinc finger region" description="C3H1-type" evidence="7">
    <location>
        <begin position="32"/>
        <end position="59"/>
    </location>
</feature>
<dbReference type="InterPro" id="IPR000571">
    <property type="entry name" value="Znf_CCCH"/>
</dbReference>
<dbReference type="PRINTS" id="PR00320">
    <property type="entry name" value="GPROTEINBRPT"/>
</dbReference>
<dbReference type="GO" id="GO:0048188">
    <property type="term" value="C:Set1C/COMPASS complex"/>
    <property type="evidence" value="ECO:0007669"/>
    <property type="project" value="TreeGrafter"/>
</dbReference>
<keyword evidence="2 7" id="KW-0479">Metal-binding</keyword>
<feature type="compositionally biased region" description="Gly residues" evidence="8">
    <location>
        <begin position="1"/>
        <end position="28"/>
    </location>
</feature>
<reference evidence="10" key="1">
    <citation type="submission" date="2023-06" db="EMBL/GenBank/DDBJ databases">
        <title>Survivors Of The Sea: Transcriptome response of Skeletonema marinoi to long-term dormancy.</title>
        <authorList>
            <person name="Pinder M.I.M."/>
            <person name="Kourtchenko O."/>
            <person name="Robertson E.K."/>
            <person name="Larsson T."/>
            <person name="Maumus F."/>
            <person name="Osuna-Cruz C.M."/>
            <person name="Vancaester E."/>
            <person name="Stenow R."/>
            <person name="Vandepoele K."/>
            <person name="Ploug H."/>
            <person name="Bruchert V."/>
            <person name="Godhe A."/>
            <person name="Topel M."/>
        </authorList>
    </citation>
    <scope>NUCLEOTIDE SEQUENCE</scope>
    <source>
        <strain evidence="10">R05AC</strain>
    </source>
</reference>